<keyword evidence="3" id="KW-0813">Transport</keyword>
<evidence type="ECO:0000256" key="6">
    <source>
        <dbReference type="ARBA" id="ARBA00023136"/>
    </source>
</evidence>
<feature type="domain" description="Cation efflux protein transmembrane" evidence="8">
    <location>
        <begin position="15"/>
        <end position="207"/>
    </location>
</feature>
<evidence type="ECO:0000313" key="10">
    <source>
        <dbReference type="EMBL" id="GFO64186.1"/>
    </source>
</evidence>
<feature type="domain" description="Cation efflux protein cytoplasmic" evidence="9">
    <location>
        <begin position="212"/>
        <end position="288"/>
    </location>
</feature>
<proteinExistence type="inferred from homology"/>
<feature type="transmembrane region" description="Helical" evidence="7">
    <location>
        <begin position="182"/>
        <end position="199"/>
    </location>
</feature>
<dbReference type="Proteomes" id="UP000831485">
    <property type="component" value="Chromosome"/>
</dbReference>
<keyword evidence="4 7" id="KW-0812">Transmembrane</keyword>
<feature type="transmembrane region" description="Helical" evidence="7">
    <location>
        <begin position="159"/>
        <end position="176"/>
    </location>
</feature>
<dbReference type="InterPro" id="IPR058533">
    <property type="entry name" value="Cation_efflux_TM"/>
</dbReference>
<dbReference type="NCBIfam" id="TIGR01297">
    <property type="entry name" value="CDF"/>
    <property type="match status" value="1"/>
</dbReference>
<name>A0A6V8MVH9_9BACT</name>
<organism evidence="10 12">
    <name type="scientific">Geomonas paludis</name>
    <dbReference type="NCBI Taxonomy" id="2740185"/>
    <lineage>
        <taxon>Bacteria</taxon>
        <taxon>Pseudomonadati</taxon>
        <taxon>Thermodesulfobacteriota</taxon>
        <taxon>Desulfuromonadia</taxon>
        <taxon>Geobacterales</taxon>
        <taxon>Geobacteraceae</taxon>
        <taxon>Geomonas</taxon>
    </lineage>
</organism>
<dbReference type="InterPro" id="IPR002524">
    <property type="entry name" value="Cation_efflux"/>
</dbReference>
<dbReference type="PANTHER" id="PTHR43840">
    <property type="entry name" value="MITOCHONDRIAL METAL TRANSPORTER 1-RELATED"/>
    <property type="match status" value="1"/>
</dbReference>
<dbReference type="SUPFAM" id="SSF160240">
    <property type="entry name" value="Cation efflux protein cytoplasmic domain-like"/>
    <property type="match status" value="1"/>
</dbReference>
<dbReference type="InterPro" id="IPR050291">
    <property type="entry name" value="CDF_Transporter"/>
</dbReference>
<evidence type="ECO:0000256" key="1">
    <source>
        <dbReference type="ARBA" id="ARBA00004141"/>
    </source>
</evidence>
<dbReference type="InterPro" id="IPR036837">
    <property type="entry name" value="Cation_efflux_CTD_sf"/>
</dbReference>
<feature type="transmembrane region" description="Helical" evidence="7">
    <location>
        <begin position="12"/>
        <end position="34"/>
    </location>
</feature>
<dbReference type="Pfam" id="PF16916">
    <property type="entry name" value="ZT_dimer"/>
    <property type="match status" value="1"/>
</dbReference>
<keyword evidence="6 7" id="KW-0472">Membrane</keyword>
<dbReference type="SUPFAM" id="SSF161111">
    <property type="entry name" value="Cation efflux protein transmembrane domain-like"/>
    <property type="match status" value="1"/>
</dbReference>
<dbReference type="PANTHER" id="PTHR43840:SF15">
    <property type="entry name" value="MITOCHONDRIAL METAL TRANSPORTER 1-RELATED"/>
    <property type="match status" value="1"/>
</dbReference>
<dbReference type="RefSeq" id="WP_183347027.1">
    <property type="nucleotide sequence ID" value="NZ_BLXY01000003.1"/>
</dbReference>
<dbReference type="EMBL" id="BLXY01000003">
    <property type="protein sequence ID" value="GFO64186.1"/>
    <property type="molecule type" value="Genomic_DNA"/>
</dbReference>
<reference evidence="12" key="1">
    <citation type="submission" date="2020-06" db="EMBL/GenBank/DDBJ databases">
        <title>Draft genomic sequecing of Geomonas sp. Red736.</title>
        <authorList>
            <person name="Itoh H."/>
            <person name="Xu Z.X."/>
            <person name="Ushijima N."/>
            <person name="Masuda Y."/>
            <person name="Shiratori Y."/>
            <person name="Senoo K."/>
        </authorList>
    </citation>
    <scope>NUCLEOTIDE SEQUENCE [LARGE SCALE GENOMIC DNA]</scope>
    <source>
        <strain evidence="12">Red736</strain>
    </source>
</reference>
<evidence type="ECO:0000313" key="13">
    <source>
        <dbReference type="Proteomes" id="UP000831485"/>
    </source>
</evidence>
<keyword evidence="5 7" id="KW-1133">Transmembrane helix</keyword>
<sequence length="299" mass="32531">MLRSDRFNKADRVIRIGFWANAVLMVLKLAAGHYGHSDAVFADGVESACDFIAIGMTLIALKVGRKPYDSDHPYGHGKVESLSAIFVSLVIAATGGWILYGAATIMLEGRYATPALVAVLAAAGTIVAKEALYRYSMKVGGSLGSPALLAIAKDHRKDAITSVATLVGVGGAYFGIRIMDPIAAALTSLFIFHIGYHTFRISAHELMDGQPEQSLLDAITQIARSVEGVDQVHEIRARHSGQYLIVDLKLEMPPEMTVKRSHDIATEVKRRIFEHFSNVGDVMIHINPSDEPHEDLIRL</sequence>
<feature type="transmembrane region" description="Helical" evidence="7">
    <location>
        <begin position="111"/>
        <end position="128"/>
    </location>
</feature>
<dbReference type="EMBL" id="CP096574">
    <property type="protein sequence ID" value="UPU34209.1"/>
    <property type="molecule type" value="Genomic_DNA"/>
</dbReference>
<dbReference type="GO" id="GO:0008324">
    <property type="term" value="F:monoatomic cation transmembrane transporter activity"/>
    <property type="evidence" value="ECO:0007669"/>
    <property type="project" value="InterPro"/>
</dbReference>
<evidence type="ECO:0000259" key="8">
    <source>
        <dbReference type="Pfam" id="PF01545"/>
    </source>
</evidence>
<reference evidence="10" key="2">
    <citation type="journal article" date="2021" name="Int. J. Syst. Evol. Microbiol.">
        <title>Geomonas silvestris sp. nov., Geomonas paludis sp. nov. and Geomonas limicola sp. nov., isolated from terrestrial environments, and emended description of the genus Geomonas.</title>
        <authorList>
            <person name="Itoh H."/>
            <person name="Xu Z."/>
            <person name="Masuda Y."/>
            <person name="Ushijima N."/>
            <person name="Hayakawa C."/>
            <person name="Shiratori Y."/>
            <person name="Senoo K."/>
        </authorList>
    </citation>
    <scope>NUCLEOTIDE SEQUENCE</scope>
    <source>
        <strain evidence="10">Red736</strain>
    </source>
</reference>
<evidence type="ECO:0000256" key="7">
    <source>
        <dbReference type="SAM" id="Phobius"/>
    </source>
</evidence>
<dbReference type="Gene3D" id="3.30.70.1350">
    <property type="entry name" value="Cation efflux protein, cytoplasmic domain"/>
    <property type="match status" value="1"/>
</dbReference>
<gene>
    <name evidence="10" type="primary">fieF</name>
    <name evidence="10" type="ORF">GMPD_21050</name>
    <name evidence="11" type="ORF">M1B72_12185</name>
</gene>
<evidence type="ECO:0000256" key="5">
    <source>
        <dbReference type="ARBA" id="ARBA00022989"/>
    </source>
</evidence>
<dbReference type="GO" id="GO:0016020">
    <property type="term" value="C:membrane"/>
    <property type="evidence" value="ECO:0007669"/>
    <property type="project" value="UniProtKB-SubCell"/>
</dbReference>
<feature type="transmembrane region" description="Helical" evidence="7">
    <location>
        <begin position="40"/>
        <end position="61"/>
    </location>
</feature>
<comment type="subcellular location">
    <subcellularLocation>
        <location evidence="1">Membrane</location>
        <topology evidence="1">Multi-pass membrane protein</topology>
    </subcellularLocation>
</comment>
<dbReference type="Proteomes" id="UP000568888">
    <property type="component" value="Unassembled WGS sequence"/>
</dbReference>
<evidence type="ECO:0000259" key="9">
    <source>
        <dbReference type="Pfam" id="PF16916"/>
    </source>
</evidence>
<evidence type="ECO:0000313" key="12">
    <source>
        <dbReference type="Proteomes" id="UP000568888"/>
    </source>
</evidence>
<evidence type="ECO:0000256" key="3">
    <source>
        <dbReference type="ARBA" id="ARBA00022448"/>
    </source>
</evidence>
<evidence type="ECO:0000256" key="2">
    <source>
        <dbReference type="ARBA" id="ARBA00008114"/>
    </source>
</evidence>
<dbReference type="InterPro" id="IPR027470">
    <property type="entry name" value="Cation_efflux_CTD"/>
</dbReference>
<feature type="transmembrane region" description="Helical" evidence="7">
    <location>
        <begin position="82"/>
        <end position="105"/>
    </location>
</feature>
<evidence type="ECO:0000313" key="11">
    <source>
        <dbReference type="EMBL" id="UPU34209.1"/>
    </source>
</evidence>
<protein>
    <submittedName>
        <fullName evidence="11">Cation diffusion facilitator family transporter</fullName>
    </submittedName>
    <submittedName>
        <fullName evidence="10">Cation transporter</fullName>
    </submittedName>
</protein>
<reference evidence="11" key="3">
    <citation type="submission" date="2022-04" db="EMBL/GenBank/DDBJ databases">
        <authorList>
            <person name="Liu G."/>
        </authorList>
    </citation>
    <scope>NUCLEOTIDE SEQUENCE</scope>
    <source>
        <strain evidence="11">RG22</strain>
    </source>
</reference>
<dbReference type="AlphaFoldDB" id="A0A6V8MVH9"/>
<dbReference type="InterPro" id="IPR027469">
    <property type="entry name" value="Cation_efflux_TMD_sf"/>
</dbReference>
<evidence type="ECO:0000256" key="4">
    <source>
        <dbReference type="ARBA" id="ARBA00022692"/>
    </source>
</evidence>
<accession>A0A6V8MVH9</accession>
<comment type="similarity">
    <text evidence="2">Belongs to the cation diffusion facilitator (CDF) transporter (TC 2.A.4) family.</text>
</comment>
<dbReference type="FunFam" id="1.20.1510.10:FF:000006">
    <property type="entry name" value="Divalent cation efflux transporter"/>
    <property type="match status" value="1"/>
</dbReference>
<dbReference type="Pfam" id="PF01545">
    <property type="entry name" value="Cation_efflux"/>
    <property type="match status" value="1"/>
</dbReference>
<dbReference type="Gene3D" id="1.20.1510.10">
    <property type="entry name" value="Cation efflux protein transmembrane domain"/>
    <property type="match status" value="1"/>
</dbReference>
<keyword evidence="13" id="KW-1185">Reference proteome</keyword>